<organism evidence="4 5">
    <name type="scientific">Metallibacterium scheffleri</name>
    <dbReference type="NCBI Taxonomy" id="993689"/>
    <lineage>
        <taxon>Bacteria</taxon>
        <taxon>Pseudomonadati</taxon>
        <taxon>Pseudomonadota</taxon>
        <taxon>Gammaproteobacteria</taxon>
        <taxon>Lysobacterales</taxon>
        <taxon>Rhodanobacteraceae</taxon>
        <taxon>Metallibacterium</taxon>
    </lineage>
</organism>
<dbReference type="RefSeq" id="WP_081126414.1">
    <property type="nucleotide sequence ID" value="NZ_LDOS01000001.1"/>
</dbReference>
<dbReference type="InterPro" id="IPR029062">
    <property type="entry name" value="Class_I_gatase-like"/>
</dbReference>
<evidence type="ECO:0000256" key="1">
    <source>
        <dbReference type="SAM" id="Phobius"/>
    </source>
</evidence>
<evidence type="ECO:0000259" key="2">
    <source>
        <dbReference type="Pfam" id="PF09822"/>
    </source>
</evidence>
<keyword evidence="5" id="KW-1185">Reference proteome</keyword>
<reference evidence="4 5" key="1">
    <citation type="submission" date="2017-02" db="EMBL/GenBank/DDBJ databases">
        <title>Whole genome sequencing of Metallibacterium scheffleri DSM 24874 (T).</title>
        <authorList>
            <person name="Kumar S."/>
            <person name="Patil P."/>
            <person name="Patil P.B."/>
        </authorList>
    </citation>
    <scope>NUCLEOTIDE SEQUENCE [LARGE SCALE GENOMIC DNA]</scope>
    <source>
        <strain evidence="4 5">DSM 24874</strain>
    </source>
</reference>
<dbReference type="OrthoDB" id="8530910at2"/>
<dbReference type="Proteomes" id="UP000307749">
    <property type="component" value="Unassembled WGS sequence"/>
</dbReference>
<dbReference type="STRING" id="993689.GCA_002077135_01086"/>
<comment type="caution">
    <text evidence="4">The sequence shown here is derived from an EMBL/GenBank/DDBJ whole genome shotgun (WGS) entry which is preliminary data.</text>
</comment>
<feature type="transmembrane region" description="Helical" evidence="1">
    <location>
        <begin position="416"/>
        <end position="437"/>
    </location>
</feature>
<evidence type="ECO:0000259" key="3">
    <source>
        <dbReference type="Pfam" id="PF23357"/>
    </source>
</evidence>
<dbReference type="InterPro" id="IPR019196">
    <property type="entry name" value="ABC_transp_unknown"/>
</dbReference>
<dbReference type="EMBL" id="MWQO01000011">
    <property type="protein sequence ID" value="THD11522.1"/>
    <property type="molecule type" value="Genomic_DNA"/>
</dbReference>
<proteinExistence type="predicted"/>
<name>A0A4S3KR41_9GAMM</name>
<feature type="domain" description="ABC-type uncharacterised transport system" evidence="2">
    <location>
        <begin position="146"/>
        <end position="373"/>
    </location>
</feature>
<gene>
    <name evidence="4" type="ORF">B1806_03050</name>
</gene>
<dbReference type="AlphaFoldDB" id="A0A4S3KR41"/>
<accession>A0A4S3KR41</accession>
<keyword evidence="1" id="KW-0812">Transmembrane</keyword>
<evidence type="ECO:0000313" key="5">
    <source>
        <dbReference type="Proteomes" id="UP000307749"/>
    </source>
</evidence>
<dbReference type="Pfam" id="PF23357">
    <property type="entry name" value="DUF7088"/>
    <property type="match status" value="1"/>
</dbReference>
<sequence length="442" mass="46953">MRARLDGLLFYTLLLLAAAALGYLSTCYATSWDWTYAARASIAPQSIAVLHELKQPLQVTSYVDPGSALRATISGFIARYQRYKPDLTLRFIDPATDPAAIRAAGISVDGELVLRYGDRSLHLTQLSDQSFTDALADLARGGTRLVAFVTGDGERSADGRANADLGSFMAQMAAQGVRALPLNFAQVASVPQNANLVVLASPLAQLAPGATQALVHWLHDGGNLLWLTDPGSEHLGLAPLAKELGIRALPGEIIDPSGAAAGVRDPRVLVVSHYPPDPITRDFALDTAFPGVVALARTQGNWKYTPLLVSSPQSYTAAAGVGAAPAYAASAGDLRGPLDFGFTLTRLSANPLHTEQRVVVIGDGDFLSNTFLGNGGNAALGARIFDWLLGDDTLVHLPPRTAPDRHLNIGQRGLNALTLTLIALPLLLLALASALWLRRRRR</sequence>
<dbReference type="SUPFAM" id="SSF52317">
    <property type="entry name" value="Class I glutamine amidotransferase-like"/>
    <property type="match status" value="1"/>
</dbReference>
<keyword evidence="1" id="KW-1133">Transmembrane helix</keyword>
<keyword evidence="1" id="KW-0472">Membrane</keyword>
<protein>
    <submittedName>
        <fullName evidence="4">ABC transporter</fullName>
    </submittedName>
</protein>
<dbReference type="InterPro" id="IPR055396">
    <property type="entry name" value="DUF7088"/>
</dbReference>
<dbReference type="Pfam" id="PF09822">
    <property type="entry name" value="ABC_transp_aux"/>
    <property type="match status" value="1"/>
</dbReference>
<evidence type="ECO:0000313" key="4">
    <source>
        <dbReference type="EMBL" id="THD11522.1"/>
    </source>
</evidence>
<feature type="domain" description="DUF7088" evidence="3">
    <location>
        <begin position="41"/>
        <end position="102"/>
    </location>
</feature>